<dbReference type="Gene3D" id="1.10.150.50">
    <property type="entry name" value="Transcription Factor, Ets-1"/>
    <property type="match status" value="1"/>
</dbReference>
<proteinExistence type="predicted"/>
<name>A0A067MC48_BOTB1</name>
<dbReference type="InterPro" id="IPR013761">
    <property type="entry name" value="SAM/pointed_sf"/>
</dbReference>
<protein>
    <recommendedName>
        <fullName evidence="4">SAM domain-containing protein</fullName>
    </recommendedName>
</protein>
<reference evidence="3" key="1">
    <citation type="journal article" date="2014" name="Proc. Natl. Acad. Sci. U.S.A.">
        <title>Extensive sampling of basidiomycete genomes demonstrates inadequacy of the white-rot/brown-rot paradigm for wood decay fungi.</title>
        <authorList>
            <person name="Riley R."/>
            <person name="Salamov A.A."/>
            <person name="Brown D.W."/>
            <person name="Nagy L.G."/>
            <person name="Floudas D."/>
            <person name="Held B.W."/>
            <person name="Levasseur A."/>
            <person name="Lombard V."/>
            <person name="Morin E."/>
            <person name="Otillar R."/>
            <person name="Lindquist E.A."/>
            <person name="Sun H."/>
            <person name="LaButti K.M."/>
            <person name="Schmutz J."/>
            <person name="Jabbour D."/>
            <person name="Luo H."/>
            <person name="Baker S.E."/>
            <person name="Pisabarro A.G."/>
            <person name="Walton J.D."/>
            <person name="Blanchette R.A."/>
            <person name="Henrissat B."/>
            <person name="Martin F."/>
            <person name="Cullen D."/>
            <person name="Hibbett D.S."/>
            <person name="Grigoriev I.V."/>
        </authorList>
    </citation>
    <scope>NUCLEOTIDE SEQUENCE [LARGE SCALE GENOMIC DNA]</scope>
    <source>
        <strain evidence="3">FD-172 SS1</strain>
    </source>
</reference>
<evidence type="ECO:0000313" key="2">
    <source>
        <dbReference type="EMBL" id="KDQ09452.1"/>
    </source>
</evidence>
<feature type="compositionally biased region" description="Basic and acidic residues" evidence="1">
    <location>
        <begin position="345"/>
        <end position="354"/>
    </location>
</feature>
<dbReference type="HOGENOM" id="CLU_756471_0_0_1"/>
<feature type="region of interest" description="Disordered" evidence="1">
    <location>
        <begin position="287"/>
        <end position="366"/>
    </location>
</feature>
<evidence type="ECO:0000313" key="3">
    <source>
        <dbReference type="Proteomes" id="UP000027195"/>
    </source>
</evidence>
<feature type="compositionally biased region" description="Low complexity" evidence="1">
    <location>
        <begin position="255"/>
        <end position="267"/>
    </location>
</feature>
<organism evidence="2 3">
    <name type="scientific">Botryobasidium botryosum (strain FD-172 SS1)</name>
    <dbReference type="NCBI Taxonomy" id="930990"/>
    <lineage>
        <taxon>Eukaryota</taxon>
        <taxon>Fungi</taxon>
        <taxon>Dikarya</taxon>
        <taxon>Basidiomycota</taxon>
        <taxon>Agaricomycotina</taxon>
        <taxon>Agaricomycetes</taxon>
        <taxon>Cantharellales</taxon>
        <taxon>Botryobasidiaceae</taxon>
        <taxon>Botryobasidium</taxon>
    </lineage>
</organism>
<feature type="compositionally biased region" description="Low complexity" evidence="1">
    <location>
        <begin position="170"/>
        <end position="193"/>
    </location>
</feature>
<gene>
    <name evidence="2" type="ORF">BOTBODRAFT_179003</name>
</gene>
<dbReference type="InParanoid" id="A0A067MC48"/>
<sequence length="366" mass="38715">MLSREQRHALLAHLPDSALEDIQAFFCLDVVGMKNFYRWFTDITHWRDLIVLTDQELYDRGMISHGPRGRLLTAFHILREARGIDHPIERPAVQDPALNTSPLPIDYAALRESLLYPPPAVAPLRSAGAWRAEQSSVTVQAGEEQGEDTAAVPARMSQRAAGKRRAVEVPTELTEPATTASSSSTSPSSAEPTDAVMVPIPAGPTSSTALDHSTPEALGPSQDHQEQGSADVDTPSAPIKKKKSRPQSRRKRLAAELAVQSAAAATVAEDEAEVALTPEPVVPAAVVSPPAAAPAQPCSSTASGSSGRRAANTPPSEPSSSGSAPTDSTTAEEPPIVAGRALKPRRAESQDHWTRRMVAKAAAGAN</sequence>
<dbReference type="Proteomes" id="UP000027195">
    <property type="component" value="Unassembled WGS sequence"/>
</dbReference>
<feature type="compositionally biased region" description="Low complexity" evidence="1">
    <location>
        <begin position="287"/>
        <end position="329"/>
    </location>
</feature>
<keyword evidence="3" id="KW-1185">Reference proteome</keyword>
<evidence type="ECO:0008006" key="4">
    <source>
        <dbReference type="Google" id="ProtNLM"/>
    </source>
</evidence>
<accession>A0A067MC48</accession>
<feature type="compositionally biased region" description="Basic residues" evidence="1">
    <location>
        <begin position="239"/>
        <end position="252"/>
    </location>
</feature>
<feature type="region of interest" description="Disordered" evidence="1">
    <location>
        <begin position="136"/>
        <end position="273"/>
    </location>
</feature>
<evidence type="ECO:0000256" key="1">
    <source>
        <dbReference type="SAM" id="MobiDB-lite"/>
    </source>
</evidence>
<dbReference type="AlphaFoldDB" id="A0A067MC48"/>
<dbReference type="EMBL" id="KL198078">
    <property type="protein sequence ID" value="KDQ09452.1"/>
    <property type="molecule type" value="Genomic_DNA"/>
</dbReference>